<protein>
    <submittedName>
        <fullName evidence="3 4">Uncharacterized protein</fullName>
    </submittedName>
</protein>
<dbReference type="AlphaFoldDB" id="R7T7E5"/>
<feature type="region of interest" description="Disordered" evidence="1">
    <location>
        <begin position="1"/>
        <end position="25"/>
    </location>
</feature>
<proteinExistence type="predicted"/>
<dbReference type="EnsemblMetazoa" id="CapteT207207">
    <property type="protein sequence ID" value="CapteP207207"/>
    <property type="gene ID" value="CapteG207207"/>
</dbReference>
<dbReference type="Proteomes" id="UP000014760">
    <property type="component" value="Unassembled WGS sequence"/>
</dbReference>
<name>R7T7E5_CAPTE</name>
<feature type="transmembrane region" description="Helical" evidence="2">
    <location>
        <begin position="245"/>
        <end position="264"/>
    </location>
</feature>
<keyword evidence="2" id="KW-0472">Membrane</keyword>
<dbReference type="SUPFAM" id="SSF51695">
    <property type="entry name" value="PLC-like phosphodiesterases"/>
    <property type="match status" value="1"/>
</dbReference>
<reference evidence="3 5" key="2">
    <citation type="journal article" date="2013" name="Nature">
        <title>Insights into bilaterian evolution from three spiralian genomes.</title>
        <authorList>
            <person name="Simakov O."/>
            <person name="Marletaz F."/>
            <person name="Cho S.J."/>
            <person name="Edsinger-Gonzales E."/>
            <person name="Havlak P."/>
            <person name="Hellsten U."/>
            <person name="Kuo D.H."/>
            <person name="Larsson T."/>
            <person name="Lv J."/>
            <person name="Arendt D."/>
            <person name="Savage R."/>
            <person name="Osoegawa K."/>
            <person name="de Jong P."/>
            <person name="Grimwood J."/>
            <person name="Chapman J.A."/>
            <person name="Shapiro H."/>
            <person name="Aerts A."/>
            <person name="Otillar R.P."/>
            <person name="Terry A.Y."/>
            <person name="Boore J.L."/>
            <person name="Grigoriev I.V."/>
            <person name="Lindberg D.R."/>
            <person name="Seaver E.C."/>
            <person name="Weisblat D.A."/>
            <person name="Putnam N.H."/>
            <person name="Rokhsar D.S."/>
        </authorList>
    </citation>
    <scope>NUCLEOTIDE SEQUENCE</scope>
    <source>
        <strain evidence="3 5">I ESC-2004</strain>
    </source>
</reference>
<keyword evidence="5" id="KW-1185">Reference proteome</keyword>
<dbReference type="HOGENOM" id="CLU_598867_0_0_1"/>
<evidence type="ECO:0000313" key="4">
    <source>
        <dbReference type="EnsemblMetazoa" id="CapteP207207"/>
    </source>
</evidence>
<reference evidence="5" key="1">
    <citation type="submission" date="2012-12" db="EMBL/GenBank/DDBJ databases">
        <authorList>
            <person name="Hellsten U."/>
            <person name="Grimwood J."/>
            <person name="Chapman J.A."/>
            <person name="Shapiro H."/>
            <person name="Aerts A."/>
            <person name="Otillar R.P."/>
            <person name="Terry A.Y."/>
            <person name="Boore J.L."/>
            <person name="Simakov O."/>
            <person name="Marletaz F."/>
            <person name="Cho S.-J."/>
            <person name="Edsinger-Gonzales E."/>
            <person name="Havlak P."/>
            <person name="Kuo D.-H."/>
            <person name="Larsson T."/>
            <person name="Lv J."/>
            <person name="Arendt D."/>
            <person name="Savage R."/>
            <person name="Osoegawa K."/>
            <person name="de Jong P."/>
            <person name="Lindberg D.R."/>
            <person name="Seaver E.C."/>
            <person name="Weisblat D.A."/>
            <person name="Putnam N.H."/>
            <person name="Grigoriev I.V."/>
            <person name="Rokhsar D.S."/>
        </authorList>
    </citation>
    <scope>NUCLEOTIDE SEQUENCE</scope>
    <source>
        <strain evidence="5">I ESC-2004</strain>
    </source>
</reference>
<reference evidence="4" key="3">
    <citation type="submission" date="2015-06" db="UniProtKB">
        <authorList>
            <consortium name="EnsemblMetazoa"/>
        </authorList>
    </citation>
    <scope>IDENTIFICATION</scope>
</reference>
<dbReference type="EMBL" id="AMQN01003290">
    <property type="status" value="NOT_ANNOTATED_CDS"/>
    <property type="molecule type" value="Genomic_DNA"/>
</dbReference>
<sequence>MAHTGTADCHSTGNARQRASAEDTRGNTPLLKESFLPQIMPTDCTVSEFTKRWITYQWDNIKGVRLGSFLFPGVNCAEYHCEDVLRYIQCGVRYVAVSQSNLLKHVLTVVDEFLKKNPGEVIIVGVTKGDSSNTEIWRTVHQIIGHRLSLLSTSVPELTMEAILGKYSLLLVTDTNTVPYQLHGRILQYTNLELMSILKTNNETLESITVWRSLPLDNGQFFVIYLLIFAIIVIGIASRFQRKKFHVLAFIFLIFLALGTGSYICLRSLHTDYKPLALRVAGGDCMNQSDLLSVGNAIDDRPGLKFTTGEIPTSVSLAVVINTQKLCHQDEVVIINDSTSKCPKYLKPRPLVYVIASRDEGSVITSNEIPDGGHVVINQRQYPMDALLLVYAGASSGWKMVWSEFLHPLVENYSRCVVRAVEDETGAGFACVAAKINADCCDVGDRHNRISAIEWTN</sequence>
<evidence type="ECO:0000313" key="3">
    <source>
        <dbReference type="EMBL" id="ELT89333.1"/>
    </source>
</evidence>
<gene>
    <name evidence="3" type="ORF">CAPTEDRAFT_207207</name>
</gene>
<organism evidence="3">
    <name type="scientific">Capitella teleta</name>
    <name type="common">Polychaete worm</name>
    <dbReference type="NCBI Taxonomy" id="283909"/>
    <lineage>
        <taxon>Eukaryota</taxon>
        <taxon>Metazoa</taxon>
        <taxon>Spiralia</taxon>
        <taxon>Lophotrochozoa</taxon>
        <taxon>Annelida</taxon>
        <taxon>Polychaeta</taxon>
        <taxon>Sedentaria</taxon>
        <taxon>Scolecida</taxon>
        <taxon>Capitellidae</taxon>
        <taxon>Capitella</taxon>
    </lineage>
</organism>
<dbReference type="GO" id="GO:0008081">
    <property type="term" value="F:phosphoric diester hydrolase activity"/>
    <property type="evidence" value="ECO:0007669"/>
    <property type="project" value="InterPro"/>
</dbReference>
<keyword evidence="2" id="KW-1133">Transmembrane helix</keyword>
<evidence type="ECO:0000313" key="5">
    <source>
        <dbReference type="Proteomes" id="UP000014760"/>
    </source>
</evidence>
<keyword evidence="2" id="KW-0812">Transmembrane</keyword>
<accession>R7T7E5</accession>
<dbReference type="GO" id="GO:0006629">
    <property type="term" value="P:lipid metabolic process"/>
    <property type="evidence" value="ECO:0007669"/>
    <property type="project" value="InterPro"/>
</dbReference>
<evidence type="ECO:0000256" key="1">
    <source>
        <dbReference type="SAM" id="MobiDB-lite"/>
    </source>
</evidence>
<evidence type="ECO:0000256" key="2">
    <source>
        <dbReference type="SAM" id="Phobius"/>
    </source>
</evidence>
<feature type="transmembrane region" description="Helical" evidence="2">
    <location>
        <begin position="221"/>
        <end position="238"/>
    </location>
</feature>
<dbReference type="InterPro" id="IPR017946">
    <property type="entry name" value="PLC-like_Pdiesterase_TIM-brl"/>
</dbReference>
<dbReference type="EMBL" id="KB311417">
    <property type="protein sequence ID" value="ELT89333.1"/>
    <property type="molecule type" value="Genomic_DNA"/>
</dbReference>